<evidence type="ECO:0000313" key="2">
    <source>
        <dbReference type="EMBL" id="PRQ58675.1"/>
    </source>
</evidence>
<sequence length="236" mass="25864">MVNAAGATQQMLDLFDVVGIVHFGIAGNANNSMSIGDVTIPQQFAHTGIWDWVNPMELWIRKMLHVQLDFEVYNNEPKVGENLLGHIGFRNEWFYSESGNRTGAMCEFEFVSTTEATLVVGLRGSTGNTFVDNAAYRNFLFQTFLVSSVDMESSAVVMTSLSNGFPVIVIRGLSNLAGRQAGENPIQTFGLLAAINACKVVVQLIKDLPEAGYVCIILILKSSTTIEQKEITEGPY</sequence>
<dbReference type="Gramene" id="PRQ58675">
    <property type="protein sequence ID" value="PRQ58675"/>
    <property type="gene ID" value="RchiOBHm_Chr1g0361891"/>
</dbReference>
<dbReference type="PANTHER" id="PTHR21234:SF30">
    <property type="entry name" value="PHOSPHORYLASE SUPERFAMILY PROTEIN"/>
    <property type="match status" value="1"/>
</dbReference>
<dbReference type="InterPro" id="IPR035994">
    <property type="entry name" value="Nucleoside_phosphorylase_sf"/>
</dbReference>
<dbReference type="GO" id="GO:0009116">
    <property type="term" value="P:nucleoside metabolic process"/>
    <property type="evidence" value="ECO:0007669"/>
    <property type="project" value="InterPro"/>
</dbReference>
<dbReference type="EMBL" id="PDCK01000039">
    <property type="protein sequence ID" value="PRQ58675.1"/>
    <property type="molecule type" value="Genomic_DNA"/>
</dbReference>
<protein>
    <submittedName>
        <fullName evidence="2">Putative nucleoside phosphorylase domain-containing protein</fullName>
    </submittedName>
</protein>
<dbReference type="InterPro" id="IPR000845">
    <property type="entry name" value="Nucleoside_phosphorylase_d"/>
</dbReference>
<dbReference type="Pfam" id="PF01048">
    <property type="entry name" value="PNP_UDP_1"/>
    <property type="match status" value="1"/>
</dbReference>
<name>A0A2P6SJ12_ROSCH</name>
<gene>
    <name evidence="2" type="ORF">RchiOBHm_Chr1g0361891</name>
</gene>
<dbReference type="SUPFAM" id="SSF53167">
    <property type="entry name" value="Purine and uridine phosphorylases"/>
    <property type="match status" value="1"/>
</dbReference>
<evidence type="ECO:0000259" key="1">
    <source>
        <dbReference type="Pfam" id="PF01048"/>
    </source>
</evidence>
<reference evidence="2 3" key="1">
    <citation type="journal article" date="2018" name="Nat. Genet.">
        <title>The Rosa genome provides new insights in the design of modern roses.</title>
        <authorList>
            <person name="Bendahmane M."/>
        </authorList>
    </citation>
    <scope>NUCLEOTIDE SEQUENCE [LARGE SCALE GENOMIC DNA]</scope>
    <source>
        <strain evidence="3">cv. Old Blush</strain>
    </source>
</reference>
<dbReference type="CDD" id="cd09008">
    <property type="entry name" value="MTAN"/>
    <property type="match status" value="1"/>
</dbReference>
<evidence type="ECO:0000313" key="3">
    <source>
        <dbReference type="Proteomes" id="UP000238479"/>
    </source>
</evidence>
<dbReference type="GO" id="GO:0003824">
    <property type="term" value="F:catalytic activity"/>
    <property type="evidence" value="ECO:0007669"/>
    <property type="project" value="InterPro"/>
</dbReference>
<keyword evidence="3" id="KW-1185">Reference proteome</keyword>
<accession>A0A2P6SJ12</accession>
<dbReference type="STRING" id="74649.A0A2P6SJ12"/>
<dbReference type="Proteomes" id="UP000238479">
    <property type="component" value="Chromosome 1"/>
</dbReference>
<dbReference type="AlphaFoldDB" id="A0A2P6SJ12"/>
<dbReference type="PANTHER" id="PTHR21234">
    <property type="entry name" value="PURINE NUCLEOSIDE PHOSPHORYLASE"/>
    <property type="match status" value="1"/>
</dbReference>
<dbReference type="OMA" id="NEWFYSE"/>
<organism evidence="2 3">
    <name type="scientific">Rosa chinensis</name>
    <name type="common">China rose</name>
    <dbReference type="NCBI Taxonomy" id="74649"/>
    <lineage>
        <taxon>Eukaryota</taxon>
        <taxon>Viridiplantae</taxon>
        <taxon>Streptophyta</taxon>
        <taxon>Embryophyta</taxon>
        <taxon>Tracheophyta</taxon>
        <taxon>Spermatophyta</taxon>
        <taxon>Magnoliopsida</taxon>
        <taxon>eudicotyledons</taxon>
        <taxon>Gunneridae</taxon>
        <taxon>Pentapetalae</taxon>
        <taxon>rosids</taxon>
        <taxon>fabids</taxon>
        <taxon>Rosales</taxon>
        <taxon>Rosaceae</taxon>
        <taxon>Rosoideae</taxon>
        <taxon>Rosoideae incertae sedis</taxon>
        <taxon>Rosa</taxon>
    </lineage>
</organism>
<feature type="domain" description="Nucleoside phosphorylase" evidence="1">
    <location>
        <begin position="1"/>
        <end position="206"/>
    </location>
</feature>
<proteinExistence type="predicted"/>
<comment type="caution">
    <text evidence="2">The sequence shown here is derived from an EMBL/GenBank/DDBJ whole genome shotgun (WGS) entry which is preliminary data.</text>
</comment>
<dbReference type="Gene3D" id="3.40.50.1580">
    <property type="entry name" value="Nucleoside phosphorylase domain"/>
    <property type="match status" value="1"/>
</dbReference>